<dbReference type="PANTHER" id="PTHR45138">
    <property type="entry name" value="REGULATORY COMPONENTS OF SENSORY TRANSDUCTION SYSTEM"/>
    <property type="match status" value="1"/>
</dbReference>
<dbReference type="CDD" id="cd01949">
    <property type="entry name" value="GGDEF"/>
    <property type="match status" value="1"/>
</dbReference>
<name>A0ABU5V7P6_9GAMM</name>
<dbReference type="NCBIfam" id="TIGR00254">
    <property type="entry name" value="GGDEF"/>
    <property type="match status" value="1"/>
</dbReference>
<keyword evidence="3" id="KW-1003">Cell membrane</keyword>
<comment type="catalytic activity">
    <reaction evidence="7">
        <text>2 GTP = 3',3'-c-di-GMP + 2 diphosphate</text>
        <dbReference type="Rhea" id="RHEA:24898"/>
        <dbReference type="ChEBI" id="CHEBI:33019"/>
        <dbReference type="ChEBI" id="CHEBI:37565"/>
        <dbReference type="ChEBI" id="CHEBI:58805"/>
        <dbReference type="EC" id="2.7.7.65"/>
    </reaction>
</comment>
<gene>
    <name evidence="9" type="ORF">VA603_17710</name>
</gene>
<comment type="subcellular location">
    <subcellularLocation>
        <location evidence="1">Cell membrane</location>
        <topology evidence="1">Multi-pass membrane protein</topology>
    </subcellularLocation>
</comment>
<dbReference type="Gene3D" id="3.30.70.270">
    <property type="match status" value="1"/>
</dbReference>
<keyword evidence="4" id="KW-0812">Transmembrane</keyword>
<dbReference type="InterPro" id="IPR000160">
    <property type="entry name" value="GGDEF_dom"/>
</dbReference>
<dbReference type="RefSeq" id="WP_323439598.1">
    <property type="nucleotide sequence ID" value="NZ_JAYFUH010000249.1"/>
</dbReference>
<keyword evidence="9" id="KW-0808">Transferase</keyword>
<dbReference type="SUPFAM" id="SSF103190">
    <property type="entry name" value="Sensory domain-like"/>
    <property type="match status" value="2"/>
</dbReference>
<evidence type="ECO:0000256" key="3">
    <source>
        <dbReference type="ARBA" id="ARBA00022475"/>
    </source>
</evidence>
<evidence type="ECO:0000256" key="5">
    <source>
        <dbReference type="ARBA" id="ARBA00022989"/>
    </source>
</evidence>
<dbReference type="Pfam" id="PF00990">
    <property type="entry name" value="GGDEF"/>
    <property type="match status" value="1"/>
</dbReference>
<feature type="domain" description="GGDEF" evidence="8">
    <location>
        <begin position="384"/>
        <end position="514"/>
    </location>
</feature>
<dbReference type="PROSITE" id="PS50887">
    <property type="entry name" value="GGDEF"/>
    <property type="match status" value="1"/>
</dbReference>
<proteinExistence type="predicted"/>
<dbReference type="SUPFAM" id="SSF55073">
    <property type="entry name" value="Nucleotide cyclase"/>
    <property type="match status" value="1"/>
</dbReference>
<keyword evidence="10" id="KW-1185">Reference proteome</keyword>
<evidence type="ECO:0000256" key="2">
    <source>
        <dbReference type="ARBA" id="ARBA00012528"/>
    </source>
</evidence>
<keyword evidence="5" id="KW-1133">Transmembrane helix</keyword>
<dbReference type="CDD" id="cd12912">
    <property type="entry name" value="PDC2_MCP_like"/>
    <property type="match status" value="1"/>
</dbReference>
<evidence type="ECO:0000256" key="6">
    <source>
        <dbReference type="ARBA" id="ARBA00023136"/>
    </source>
</evidence>
<organism evidence="9 10">
    <name type="scientific">Stenotrophomonas capsici</name>
    <dbReference type="NCBI Taxonomy" id="3110230"/>
    <lineage>
        <taxon>Bacteria</taxon>
        <taxon>Pseudomonadati</taxon>
        <taxon>Pseudomonadota</taxon>
        <taxon>Gammaproteobacteria</taxon>
        <taxon>Lysobacterales</taxon>
        <taxon>Lysobacteraceae</taxon>
        <taxon>Stenotrophomonas</taxon>
    </lineage>
</organism>
<keyword evidence="6" id="KW-0472">Membrane</keyword>
<evidence type="ECO:0000259" key="8">
    <source>
        <dbReference type="PROSITE" id="PS50887"/>
    </source>
</evidence>
<dbReference type="GO" id="GO:0052621">
    <property type="term" value="F:diguanylate cyclase activity"/>
    <property type="evidence" value="ECO:0007669"/>
    <property type="project" value="UniProtKB-EC"/>
</dbReference>
<evidence type="ECO:0000256" key="1">
    <source>
        <dbReference type="ARBA" id="ARBA00004651"/>
    </source>
</evidence>
<dbReference type="CDD" id="cd12914">
    <property type="entry name" value="PDC1_DGC_like"/>
    <property type="match status" value="1"/>
</dbReference>
<dbReference type="EC" id="2.7.7.65" evidence="2"/>
<evidence type="ECO:0000256" key="4">
    <source>
        <dbReference type="ARBA" id="ARBA00022692"/>
    </source>
</evidence>
<dbReference type="InterPro" id="IPR033479">
    <property type="entry name" value="dCache_1"/>
</dbReference>
<sequence length="524" mass="57214">MDLRKLILVLTFLGALVPFANTFYASYTVQRQQLMDATLDSNYAYASKLAKSTEDFLQASQLQLAYTAQLLATQMDDVGRLGGEATRLRMMSKSFNSITIFDATGKVLATSPEALGLQGRVLNSEAVKAALREKRPLISAPYQSATGNFIVFINHPIVSPAGQYLGAVGGAIYLQKENILDRLLGQHFYIDGSYLFVVDRQKRIIYHPDPQRIGDFVENNAVVDRVAAGESGKGAAVNSHGVSMLAGYAPVASTGWGIVAQRPQAATLAPLTELMQSTLYKALPAVLLTLAFLLWSARLISRPLRLLADGARKMDDPASAGDIRSVKSWYFESRELKKAMLMGIDAIQKSFSKLREDTATDPLTQLGNRRRMDDALRTFESQANTFSVISLDIDHFKAVNDTYGHDAGDEALRCLAQCMREACRAYDVPLRVGGEEFLILLPSTTLATATRVAERLRRAVEEMKIPKVGGITVSLGVANWPQSSFDIEAVLKTADEMLYASKRGGRNRVSVRPSGSDAASVRGA</sequence>
<dbReference type="PANTHER" id="PTHR45138:SF9">
    <property type="entry name" value="DIGUANYLATE CYCLASE DGCM-RELATED"/>
    <property type="match status" value="1"/>
</dbReference>
<dbReference type="InterPro" id="IPR050469">
    <property type="entry name" value="Diguanylate_Cyclase"/>
</dbReference>
<evidence type="ECO:0000313" key="10">
    <source>
        <dbReference type="Proteomes" id="UP001301653"/>
    </source>
</evidence>
<dbReference type="InterPro" id="IPR029787">
    <property type="entry name" value="Nucleotide_cyclase"/>
</dbReference>
<evidence type="ECO:0000256" key="7">
    <source>
        <dbReference type="ARBA" id="ARBA00034247"/>
    </source>
</evidence>
<reference evidence="9 10" key="1">
    <citation type="submission" date="2023-12" db="EMBL/GenBank/DDBJ databases">
        <title>Stenotrophomonas guangdongensis sp. nov., isolated from wilted pepper plants (Capsicum annuum).</title>
        <authorList>
            <person name="Qiu M."/>
            <person name="Li Y."/>
            <person name="Liu Q."/>
            <person name="Zhang X."/>
            <person name="Huang Y."/>
            <person name="Guo R."/>
            <person name="Hu M."/>
            <person name="Zhou J."/>
            <person name="Zhou X."/>
        </authorList>
    </citation>
    <scope>NUCLEOTIDE SEQUENCE [LARGE SCALE GENOMIC DNA]</scope>
    <source>
        <strain evidence="9 10">MH1</strain>
    </source>
</reference>
<dbReference type="InterPro" id="IPR029151">
    <property type="entry name" value="Sensor-like_sf"/>
</dbReference>
<protein>
    <recommendedName>
        <fullName evidence="2">diguanylate cyclase</fullName>
        <ecNumber evidence="2">2.7.7.65</ecNumber>
    </recommendedName>
</protein>
<dbReference type="Pfam" id="PF02743">
    <property type="entry name" value="dCache_1"/>
    <property type="match status" value="1"/>
</dbReference>
<accession>A0ABU5V7P6</accession>
<dbReference type="Gene3D" id="3.30.450.20">
    <property type="entry name" value="PAS domain"/>
    <property type="match status" value="2"/>
</dbReference>
<evidence type="ECO:0000313" key="9">
    <source>
        <dbReference type="EMBL" id="MEA5669373.1"/>
    </source>
</evidence>
<dbReference type="Proteomes" id="UP001301653">
    <property type="component" value="Unassembled WGS sequence"/>
</dbReference>
<dbReference type="InterPro" id="IPR043128">
    <property type="entry name" value="Rev_trsase/Diguanyl_cyclase"/>
</dbReference>
<keyword evidence="9" id="KW-0548">Nucleotidyltransferase</keyword>
<dbReference type="SMART" id="SM00267">
    <property type="entry name" value="GGDEF"/>
    <property type="match status" value="1"/>
</dbReference>
<comment type="caution">
    <text evidence="9">The sequence shown here is derived from an EMBL/GenBank/DDBJ whole genome shotgun (WGS) entry which is preliminary data.</text>
</comment>
<dbReference type="EMBL" id="JAYFUH010000249">
    <property type="protein sequence ID" value="MEA5669373.1"/>
    <property type="molecule type" value="Genomic_DNA"/>
</dbReference>